<feature type="chain" id="PRO_5040148897" description="cutinase" evidence="12">
    <location>
        <begin position="17"/>
        <end position="148"/>
    </location>
</feature>
<dbReference type="GO" id="GO:0016052">
    <property type="term" value="P:carbohydrate catabolic process"/>
    <property type="evidence" value="ECO:0007669"/>
    <property type="project" value="TreeGrafter"/>
</dbReference>
<name>A0A9P7N7Y2_9HYPO</name>
<evidence type="ECO:0000256" key="5">
    <source>
        <dbReference type="ARBA" id="ARBA00022525"/>
    </source>
</evidence>
<comment type="similarity">
    <text evidence="2">Belongs to the cutinase family.</text>
</comment>
<evidence type="ECO:0000256" key="12">
    <source>
        <dbReference type="SAM" id="SignalP"/>
    </source>
</evidence>
<evidence type="ECO:0000256" key="9">
    <source>
        <dbReference type="ARBA" id="ARBA00023157"/>
    </source>
</evidence>
<feature type="disulfide bond" evidence="11">
    <location>
        <begin position="59"/>
        <end position="138"/>
    </location>
</feature>
<evidence type="ECO:0000256" key="7">
    <source>
        <dbReference type="ARBA" id="ARBA00022801"/>
    </source>
</evidence>
<protein>
    <recommendedName>
        <fullName evidence="3">cutinase</fullName>
        <ecNumber evidence="3">3.1.1.74</ecNumber>
    </recommendedName>
</protein>
<organism evidence="13 14">
    <name type="scientific">Claviceps pusilla</name>
    <dbReference type="NCBI Taxonomy" id="123648"/>
    <lineage>
        <taxon>Eukaryota</taxon>
        <taxon>Fungi</taxon>
        <taxon>Dikarya</taxon>
        <taxon>Ascomycota</taxon>
        <taxon>Pezizomycotina</taxon>
        <taxon>Sordariomycetes</taxon>
        <taxon>Hypocreomycetidae</taxon>
        <taxon>Hypocreales</taxon>
        <taxon>Clavicipitaceae</taxon>
        <taxon>Claviceps</taxon>
    </lineage>
</organism>
<comment type="subcellular location">
    <subcellularLocation>
        <location evidence="1">Secreted</location>
    </subcellularLocation>
</comment>
<dbReference type="InterPro" id="IPR011150">
    <property type="entry name" value="Cutinase_monf"/>
</dbReference>
<dbReference type="GO" id="GO:0050525">
    <property type="term" value="F:cutinase activity"/>
    <property type="evidence" value="ECO:0007669"/>
    <property type="project" value="UniProtKB-EC"/>
</dbReference>
<dbReference type="PANTHER" id="PTHR48250">
    <property type="entry name" value="CUTINASE 2-RELATED"/>
    <property type="match status" value="1"/>
</dbReference>
<dbReference type="InterPro" id="IPR029058">
    <property type="entry name" value="AB_hydrolase_fold"/>
</dbReference>
<evidence type="ECO:0000256" key="3">
    <source>
        <dbReference type="ARBA" id="ARBA00013095"/>
    </source>
</evidence>
<dbReference type="PANTHER" id="PTHR48250:SF3">
    <property type="entry name" value="CUTINASE 1-RELATED"/>
    <property type="match status" value="1"/>
</dbReference>
<evidence type="ECO:0000256" key="10">
    <source>
        <dbReference type="ARBA" id="ARBA00034045"/>
    </source>
</evidence>
<evidence type="ECO:0000256" key="11">
    <source>
        <dbReference type="PIRSR" id="PIRSR611150-2"/>
    </source>
</evidence>
<dbReference type="Gene3D" id="3.40.50.1820">
    <property type="entry name" value="alpha/beta hydrolase"/>
    <property type="match status" value="1"/>
</dbReference>
<dbReference type="EC" id="3.1.1.74" evidence="3"/>
<keyword evidence="6 12" id="KW-0732">Signal</keyword>
<dbReference type="SUPFAM" id="SSF53474">
    <property type="entry name" value="alpha/beta-Hydrolases"/>
    <property type="match status" value="1"/>
</dbReference>
<keyword evidence="14" id="KW-1185">Reference proteome</keyword>
<proteinExistence type="inferred from homology"/>
<evidence type="ECO:0000256" key="8">
    <source>
        <dbReference type="ARBA" id="ARBA00023026"/>
    </source>
</evidence>
<accession>A0A9P7N7Y2</accession>
<evidence type="ECO:0000256" key="6">
    <source>
        <dbReference type="ARBA" id="ARBA00022729"/>
    </source>
</evidence>
<comment type="catalytic activity">
    <reaction evidence="10">
        <text>cutin + H2O = cutin monomers.</text>
        <dbReference type="EC" id="3.1.1.74"/>
    </reaction>
</comment>
<feature type="non-terminal residue" evidence="13">
    <location>
        <position position="148"/>
    </location>
</feature>
<evidence type="ECO:0000313" key="13">
    <source>
        <dbReference type="EMBL" id="KAG5996156.1"/>
    </source>
</evidence>
<keyword evidence="8" id="KW-0843">Virulence</keyword>
<dbReference type="Proteomes" id="UP000748025">
    <property type="component" value="Unassembled WGS sequence"/>
</dbReference>
<dbReference type="GO" id="GO:0005576">
    <property type="term" value="C:extracellular region"/>
    <property type="evidence" value="ECO:0007669"/>
    <property type="project" value="UniProtKB-SubCell"/>
</dbReference>
<dbReference type="Pfam" id="PF01083">
    <property type="entry name" value="Cutinase"/>
    <property type="match status" value="1"/>
</dbReference>
<dbReference type="AlphaFoldDB" id="A0A9P7N7Y2"/>
<dbReference type="EMBL" id="SRPW01002072">
    <property type="protein sequence ID" value="KAG5996156.1"/>
    <property type="molecule type" value="Genomic_DNA"/>
</dbReference>
<evidence type="ECO:0000313" key="14">
    <source>
        <dbReference type="Proteomes" id="UP000748025"/>
    </source>
</evidence>
<dbReference type="InterPro" id="IPR000675">
    <property type="entry name" value="Cutinase/axe"/>
</dbReference>
<keyword evidence="4" id="KW-0719">Serine esterase</keyword>
<evidence type="ECO:0000256" key="1">
    <source>
        <dbReference type="ARBA" id="ARBA00004613"/>
    </source>
</evidence>
<evidence type="ECO:0000256" key="2">
    <source>
        <dbReference type="ARBA" id="ARBA00007534"/>
    </source>
</evidence>
<comment type="caution">
    <text evidence="13">The sequence shown here is derived from an EMBL/GenBank/DDBJ whole genome shotgun (WGS) entry which is preliminary data.</text>
</comment>
<reference evidence="13" key="1">
    <citation type="journal article" date="2020" name="bioRxiv">
        <title>Whole genome comparisons of ergot fungi reveals the divergence and evolution of species within the genus Claviceps are the result of varying mechanisms driving genome evolution and host range expansion.</title>
        <authorList>
            <person name="Wyka S.A."/>
            <person name="Mondo S.J."/>
            <person name="Liu M."/>
            <person name="Dettman J."/>
            <person name="Nalam V."/>
            <person name="Broders K.D."/>
        </authorList>
    </citation>
    <scope>NUCLEOTIDE SEQUENCE</scope>
    <source>
        <strain evidence="13">CCC 602</strain>
    </source>
</reference>
<sequence length="148" mass="15377">MKSFALASLLAVLAAAAPLTVPEQVPAHDITVKDTNDLEARQFGMDMTRNDLENGQPPCPRAIFVFARGSTEPGNMGASVGPIVANSLTKQLGKDGIWIQGVGGPYTAGLPENAMPEGSSPAAIAEMGRLFTLAHTKCPKSILLAGGY</sequence>
<dbReference type="OrthoDB" id="3225429at2759"/>
<evidence type="ECO:0000256" key="4">
    <source>
        <dbReference type="ARBA" id="ARBA00022487"/>
    </source>
</evidence>
<keyword evidence="5" id="KW-0964">Secreted</keyword>
<keyword evidence="7" id="KW-0378">Hydrolase</keyword>
<feature type="signal peptide" evidence="12">
    <location>
        <begin position="1"/>
        <end position="16"/>
    </location>
</feature>
<dbReference type="PRINTS" id="PR00129">
    <property type="entry name" value="CUTINASE"/>
</dbReference>
<keyword evidence="9 11" id="KW-1015">Disulfide bond</keyword>
<gene>
    <name evidence="13" type="ORF">E4U43_002909</name>
</gene>